<evidence type="ECO:0000256" key="6">
    <source>
        <dbReference type="ARBA" id="ARBA00023136"/>
    </source>
</evidence>
<evidence type="ECO:0000313" key="10">
    <source>
        <dbReference type="Proteomes" id="UP000007383"/>
    </source>
</evidence>
<dbReference type="InterPro" id="IPR047272">
    <property type="entry name" value="S49_SppA_C"/>
</dbReference>
<dbReference type="SUPFAM" id="SSF52096">
    <property type="entry name" value="ClpP/crotonase"/>
    <property type="match status" value="2"/>
</dbReference>
<dbReference type="AlphaFoldDB" id="H9UID9"/>
<dbReference type="PIRSF" id="PIRSF001217">
    <property type="entry name" value="Protease_4_SppA"/>
    <property type="match status" value="1"/>
</dbReference>
<dbReference type="InterPro" id="IPR004634">
    <property type="entry name" value="Pept_S49_pIV"/>
</dbReference>
<keyword evidence="3" id="KW-0645">Protease</keyword>
<dbReference type="InterPro" id="IPR002142">
    <property type="entry name" value="Peptidase_S49"/>
</dbReference>
<evidence type="ECO:0000256" key="3">
    <source>
        <dbReference type="ARBA" id="ARBA00022670"/>
    </source>
</evidence>
<keyword evidence="4" id="KW-0378">Hydrolase</keyword>
<proteinExistence type="inferred from homology"/>
<feature type="active site" description="Nucleophile" evidence="7">
    <location>
        <position position="332"/>
    </location>
</feature>
<evidence type="ECO:0000256" key="7">
    <source>
        <dbReference type="PIRSR" id="PIRSR001217-1"/>
    </source>
</evidence>
<dbReference type="OrthoDB" id="9764363at2"/>
<dbReference type="eggNOG" id="COG0616">
    <property type="taxonomic scope" value="Bacteria"/>
</dbReference>
<dbReference type="GO" id="GO:0006465">
    <property type="term" value="P:signal peptide processing"/>
    <property type="evidence" value="ECO:0007669"/>
    <property type="project" value="InterPro"/>
</dbReference>
<feature type="active site" description="Proton donor/acceptor" evidence="7">
    <location>
        <position position="146"/>
    </location>
</feature>
<dbReference type="EMBL" id="CP003282">
    <property type="protein sequence ID" value="AFG37282.1"/>
    <property type="molecule type" value="Genomic_DNA"/>
</dbReference>
<dbReference type="GO" id="GO:0008236">
    <property type="term" value="F:serine-type peptidase activity"/>
    <property type="evidence" value="ECO:0007669"/>
    <property type="project" value="UniProtKB-KW"/>
</dbReference>
<feature type="domain" description="Peptidase S49" evidence="8">
    <location>
        <begin position="78"/>
        <end position="226"/>
    </location>
</feature>
<evidence type="ECO:0000256" key="1">
    <source>
        <dbReference type="ARBA" id="ARBA00004370"/>
    </source>
</evidence>
<evidence type="ECO:0000256" key="2">
    <source>
        <dbReference type="ARBA" id="ARBA00008683"/>
    </source>
</evidence>
<organism evidence="9 10">
    <name type="scientific">Spirochaeta africana (strain ATCC 700263 / DSM 8902 / Z-7692)</name>
    <dbReference type="NCBI Taxonomy" id="889378"/>
    <lineage>
        <taxon>Bacteria</taxon>
        <taxon>Pseudomonadati</taxon>
        <taxon>Spirochaetota</taxon>
        <taxon>Spirochaetia</taxon>
        <taxon>Spirochaetales</taxon>
        <taxon>Spirochaetaceae</taxon>
        <taxon>Spirochaeta</taxon>
    </lineage>
</organism>
<dbReference type="Gene3D" id="6.20.330.10">
    <property type="match status" value="2"/>
</dbReference>
<dbReference type="Pfam" id="PF01343">
    <property type="entry name" value="Peptidase_S49"/>
    <property type="match status" value="2"/>
</dbReference>
<dbReference type="GO" id="GO:0016020">
    <property type="term" value="C:membrane"/>
    <property type="evidence" value="ECO:0007669"/>
    <property type="project" value="UniProtKB-SubCell"/>
</dbReference>
<dbReference type="InterPro" id="IPR047217">
    <property type="entry name" value="S49_SppA_67K_type_N"/>
</dbReference>
<dbReference type="HOGENOM" id="CLU_008856_1_0_12"/>
<dbReference type="InterPro" id="IPR004635">
    <property type="entry name" value="Pept_S49_SppA"/>
</dbReference>
<accession>H9UID9</accession>
<evidence type="ECO:0000256" key="5">
    <source>
        <dbReference type="ARBA" id="ARBA00022825"/>
    </source>
</evidence>
<keyword evidence="5" id="KW-0720">Serine protease</keyword>
<evidence type="ECO:0000259" key="8">
    <source>
        <dbReference type="Pfam" id="PF01343"/>
    </source>
</evidence>
<evidence type="ECO:0000256" key="4">
    <source>
        <dbReference type="ARBA" id="ARBA00022801"/>
    </source>
</evidence>
<dbReference type="RefSeq" id="WP_014455271.1">
    <property type="nucleotide sequence ID" value="NC_017098.1"/>
</dbReference>
<feature type="domain" description="Peptidase S49" evidence="8">
    <location>
        <begin position="316"/>
        <end position="463"/>
    </location>
</feature>
<protein>
    <submittedName>
        <fullName evidence="9">Signal peptide peptidase SppA, 36K type</fullName>
    </submittedName>
</protein>
<name>H9UID9_SPIAZ</name>
<dbReference type="PATRIC" id="fig|889378.3.peg.1204"/>
<comment type="subcellular location">
    <subcellularLocation>
        <location evidence="1">Membrane</location>
    </subcellularLocation>
</comment>
<evidence type="ECO:0000313" key="9">
    <source>
        <dbReference type="EMBL" id="AFG37282.1"/>
    </source>
</evidence>
<dbReference type="Proteomes" id="UP000007383">
    <property type="component" value="Chromosome"/>
</dbReference>
<keyword evidence="10" id="KW-1185">Reference proteome</keyword>
<dbReference type="PANTHER" id="PTHR33209">
    <property type="entry name" value="PROTEASE 4"/>
    <property type="match status" value="1"/>
</dbReference>
<dbReference type="NCBIfam" id="TIGR00706">
    <property type="entry name" value="SppA_dom"/>
    <property type="match status" value="1"/>
</dbReference>
<dbReference type="InterPro" id="IPR029045">
    <property type="entry name" value="ClpP/crotonase-like_dom_sf"/>
</dbReference>
<dbReference type="Gene3D" id="3.90.226.10">
    <property type="entry name" value="2-enoyl-CoA Hydratase, Chain A, domain 1"/>
    <property type="match status" value="2"/>
</dbReference>
<keyword evidence="6" id="KW-0472">Membrane</keyword>
<dbReference type="PANTHER" id="PTHR33209:SF1">
    <property type="entry name" value="PEPTIDASE S49 DOMAIN-CONTAINING PROTEIN"/>
    <property type="match status" value="1"/>
</dbReference>
<gene>
    <name evidence="9" type="ordered locus">Spiaf_1204</name>
</gene>
<dbReference type="KEGG" id="sfc:Spiaf_1204"/>
<dbReference type="CDD" id="cd07018">
    <property type="entry name" value="S49_SppA_67K_type"/>
    <property type="match status" value="1"/>
</dbReference>
<sequence>MRFVRLNLNGGYREIGSQVAGLGGAGMGPEFRYDHFLERVEWLVRRKRIERVLIVRGPQFAASAFGALEGIRAGLMRLKQAGKELVYYAADYETADCYLAAACDVRVMHPLGSVSFRGLSASGMFFRNLMDRHGIGVEIIRRGRYKSAADPFRTDHFDAWSREQLQRLLDANVDHMRTVLHDAPGFGPQRIEAMLSGAGYHATEAQEAGVVHQLSTLDDLLAAWKSDKLRIRKPPKLKGRWGRGKRVALLVFEGGIIDGRSRREPMLGQLVGDESFIARLRAVREDKKTKAVVLRINSGGGSATASDSIVRELERLAETKPLIVSMGPVAGSGGYWIATAGKRLIAQATTITGSIGVIAMFLQLQQFLERYGITADSVRRGDMADITTTLRPMTEQERAAIDARIERLYQDFLQRSARFRGTTPERIHELGEGHLWIGTDAVEKGLVDATGGVFDALELAAAEIGARRVRVSTGPHIKQPWLARMLARQEKTVAPLLSAAAGVPVLPPCDTAQLPGMTDGLISGLRICSVLHGKAWCVDPLLLALQHTR</sequence>
<reference evidence="10" key="1">
    <citation type="journal article" date="2013" name="Stand. Genomic Sci.">
        <title>Complete genome sequence of the halophilic bacterium Spirochaeta africana type strain (Z-7692(T)) from the alkaline Lake Magadi in the East African Rift.</title>
        <authorList>
            <person name="Liolos K."/>
            <person name="Abt B."/>
            <person name="Scheuner C."/>
            <person name="Teshima H."/>
            <person name="Held B."/>
            <person name="Lapidus A."/>
            <person name="Nolan M."/>
            <person name="Lucas S."/>
            <person name="Deshpande S."/>
            <person name="Cheng J.F."/>
            <person name="Tapia R."/>
            <person name="Goodwin L.A."/>
            <person name="Pitluck S."/>
            <person name="Pagani I."/>
            <person name="Ivanova N."/>
            <person name="Mavromatis K."/>
            <person name="Mikhailova N."/>
            <person name="Huntemann M."/>
            <person name="Pati A."/>
            <person name="Chen A."/>
            <person name="Palaniappan K."/>
            <person name="Land M."/>
            <person name="Rohde M."/>
            <person name="Tindall B.J."/>
            <person name="Detter J.C."/>
            <person name="Goker M."/>
            <person name="Bristow J."/>
            <person name="Eisen J.A."/>
            <person name="Markowitz V."/>
            <person name="Hugenholtz P."/>
            <person name="Woyke T."/>
            <person name="Klenk H.P."/>
            <person name="Kyrpides N.C."/>
        </authorList>
    </citation>
    <scope>NUCLEOTIDE SEQUENCE</scope>
    <source>
        <strain evidence="10">ATCC 700263 / DSM 8902 / Z-7692</strain>
    </source>
</reference>
<dbReference type="CDD" id="cd07023">
    <property type="entry name" value="S49_Sppa_N_C"/>
    <property type="match status" value="1"/>
</dbReference>
<dbReference type="STRING" id="889378.Spiaf_1204"/>
<comment type="similarity">
    <text evidence="2">Belongs to the peptidase S49 family.</text>
</comment>